<evidence type="ECO:0000256" key="3">
    <source>
        <dbReference type="ARBA" id="ARBA00022763"/>
    </source>
</evidence>
<keyword evidence="5" id="KW-0234">DNA repair</keyword>
<dbReference type="GO" id="GO:0008821">
    <property type="term" value="F:crossover junction DNA endonuclease activity"/>
    <property type="evidence" value="ECO:0007669"/>
    <property type="project" value="TreeGrafter"/>
</dbReference>
<dbReference type="SUPFAM" id="SSF52540">
    <property type="entry name" value="P-loop containing nucleoside triphosphate hydrolases"/>
    <property type="match status" value="1"/>
</dbReference>
<dbReference type="Proteomes" id="UP000054359">
    <property type="component" value="Unassembled WGS sequence"/>
</dbReference>
<protein>
    <recommendedName>
        <fullName evidence="7">DNA repair protein RAD51 homolog 3</fullName>
    </recommendedName>
</protein>
<dbReference type="PANTHER" id="PTHR46239:SF1">
    <property type="entry name" value="DNA REPAIR PROTEIN RAD51 HOMOLOG 3"/>
    <property type="match status" value="1"/>
</dbReference>
<dbReference type="GO" id="GO:0033063">
    <property type="term" value="C:Rad51B-Rad51C-Rad51D-XRCC2 complex"/>
    <property type="evidence" value="ECO:0007669"/>
    <property type="project" value="TreeGrafter"/>
</dbReference>
<dbReference type="InterPro" id="IPR020588">
    <property type="entry name" value="RecA_ATP-bd"/>
</dbReference>
<dbReference type="GO" id="GO:0005657">
    <property type="term" value="C:replication fork"/>
    <property type="evidence" value="ECO:0007669"/>
    <property type="project" value="TreeGrafter"/>
</dbReference>
<dbReference type="GO" id="GO:0000707">
    <property type="term" value="P:meiotic DNA recombinase assembly"/>
    <property type="evidence" value="ECO:0007669"/>
    <property type="project" value="TreeGrafter"/>
</dbReference>
<reference evidence="9 10" key="1">
    <citation type="submission" date="2013-11" db="EMBL/GenBank/DDBJ databases">
        <title>Genome sequencing of Stegodyphus mimosarum.</title>
        <authorList>
            <person name="Bechsgaard J."/>
        </authorList>
    </citation>
    <scope>NUCLEOTIDE SEQUENCE [LARGE SCALE GENOMIC DNA]</scope>
</reference>
<dbReference type="OMA" id="CPGAENS"/>
<evidence type="ECO:0000259" key="8">
    <source>
        <dbReference type="PROSITE" id="PS50162"/>
    </source>
</evidence>
<gene>
    <name evidence="9" type="ORF">X975_16989</name>
</gene>
<dbReference type="GO" id="GO:0000400">
    <property type="term" value="F:four-way junction DNA binding"/>
    <property type="evidence" value="ECO:0007669"/>
    <property type="project" value="TreeGrafter"/>
</dbReference>
<comment type="subcellular location">
    <subcellularLocation>
        <location evidence="1">Nucleus</location>
    </subcellularLocation>
</comment>
<dbReference type="InterPro" id="IPR013632">
    <property type="entry name" value="Rad51_C"/>
</dbReference>
<dbReference type="PANTHER" id="PTHR46239">
    <property type="entry name" value="DNA REPAIR PROTEIN RAD51 HOMOLOG 3 RAD51C"/>
    <property type="match status" value="1"/>
</dbReference>
<dbReference type="InterPro" id="IPR052093">
    <property type="entry name" value="HR_Repair_Mediator"/>
</dbReference>
<organism evidence="9 10">
    <name type="scientific">Stegodyphus mimosarum</name>
    <name type="common">African social velvet spider</name>
    <dbReference type="NCBI Taxonomy" id="407821"/>
    <lineage>
        <taxon>Eukaryota</taxon>
        <taxon>Metazoa</taxon>
        <taxon>Ecdysozoa</taxon>
        <taxon>Arthropoda</taxon>
        <taxon>Chelicerata</taxon>
        <taxon>Arachnida</taxon>
        <taxon>Araneae</taxon>
        <taxon>Araneomorphae</taxon>
        <taxon>Entelegynae</taxon>
        <taxon>Eresoidea</taxon>
        <taxon>Eresidae</taxon>
        <taxon>Stegodyphus</taxon>
    </lineage>
</organism>
<evidence type="ECO:0000256" key="6">
    <source>
        <dbReference type="ARBA" id="ARBA00023242"/>
    </source>
</evidence>
<dbReference type="Gene3D" id="3.40.50.300">
    <property type="entry name" value="P-loop containing nucleotide triphosphate hydrolases"/>
    <property type="match status" value="1"/>
</dbReference>
<dbReference type="InterPro" id="IPR027417">
    <property type="entry name" value="P-loop_NTPase"/>
</dbReference>
<evidence type="ECO:0000256" key="1">
    <source>
        <dbReference type="ARBA" id="ARBA00004123"/>
    </source>
</evidence>
<dbReference type="GO" id="GO:0140664">
    <property type="term" value="F:ATP-dependent DNA damage sensor activity"/>
    <property type="evidence" value="ECO:0007669"/>
    <property type="project" value="InterPro"/>
</dbReference>
<keyword evidence="2" id="KW-0547">Nucleotide-binding</keyword>
<evidence type="ECO:0000256" key="5">
    <source>
        <dbReference type="ARBA" id="ARBA00023204"/>
    </source>
</evidence>
<dbReference type="GO" id="GO:0007131">
    <property type="term" value="P:reciprocal meiotic recombination"/>
    <property type="evidence" value="ECO:0007669"/>
    <property type="project" value="TreeGrafter"/>
</dbReference>
<keyword evidence="3" id="KW-0227">DNA damage</keyword>
<sequence length="120" mass="13154">MSRELTTFPFSQNTRFKLLNSGFVTVDDLRDFKPSELSKETQLTVQEAMDVLDLVFPKPSHSKSTIESKSCSALNMLLEEKDLPPITTSCKLLDSILGGGISVRKVTEICGCPGSGKTQL</sequence>
<keyword evidence="6" id="KW-0539">Nucleus</keyword>
<dbReference type="PROSITE" id="PS50162">
    <property type="entry name" value="RECA_2"/>
    <property type="match status" value="1"/>
</dbReference>
<accession>A0A087T0P2</accession>
<feature type="domain" description="RecA family profile 1" evidence="8">
    <location>
        <begin position="82"/>
        <end position="120"/>
    </location>
</feature>
<evidence type="ECO:0000313" key="10">
    <source>
        <dbReference type="Proteomes" id="UP000054359"/>
    </source>
</evidence>
<evidence type="ECO:0000256" key="2">
    <source>
        <dbReference type="ARBA" id="ARBA00022741"/>
    </source>
</evidence>
<keyword evidence="4" id="KW-0067">ATP-binding</keyword>
<evidence type="ECO:0000256" key="4">
    <source>
        <dbReference type="ARBA" id="ARBA00022840"/>
    </source>
</evidence>
<feature type="non-terminal residue" evidence="9">
    <location>
        <position position="120"/>
    </location>
</feature>
<dbReference type="OrthoDB" id="5957327at2759"/>
<dbReference type="GO" id="GO:0033065">
    <property type="term" value="C:Rad51C-XRCC3 complex"/>
    <property type="evidence" value="ECO:0007669"/>
    <property type="project" value="TreeGrafter"/>
</dbReference>
<dbReference type="AlphaFoldDB" id="A0A087T0P2"/>
<name>A0A087T0P2_STEMI</name>
<dbReference type="Pfam" id="PF08423">
    <property type="entry name" value="Rad51"/>
    <property type="match status" value="1"/>
</dbReference>
<dbReference type="GO" id="GO:0005524">
    <property type="term" value="F:ATP binding"/>
    <property type="evidence" value="ECO:0007669"/>
    <property type="project" value="UniProtKB-KW"/>
</dbReference>
<evidence type="ECO:0000313" key="9">
    <source>
        <dbReference type="EMBL" id="KFM58681.1"/>
    </source>
</evidence>
<keyword evidence="10" id="KW-1185">Reference proteome</keyword>
<proteinExistence type="predicted"/>
<dbReference type="EMBL" id="KK112848">
    <property type="protein sequence ID" value="KFM58681.1"/>
    <property type="molecule type" value="Genomic_DNA"/>
</dbReference>
<dbReference type="STRING" id="407821.A0A087T0P2"/>
<evidence type="ECO:0000256" key="7">
    <source>
        <dbReference type="ARBA" id="ARBA00040674"/>
    </source>
</evidence>